<protein>
    <recommendedName>
        <fullName evidence="4">MFS transporter</fullName>
    </recommendedName>
</protein>
<dbReference type="Proteomes" id="UP001500618">
    <property type="component" value="Unassembled WGS sequence"/>
</dbReference>
<feature type="transmembrane region" description="Helical" evidence="1">
    <location>
        <begin position="70"/>
        <end position="89"/>
    </location>
</feature>
<reference evidence="3" key="1">
    <citation type="journal article" date="2019" name="Int. J. Syst. Evol. Microbiol.">
        <title>The Global Catalogue of Microorganisms (GCM) 10K type strain sequencing project: providing services to taxonomists for standard genome sequencing and annotation.</title>
        <authorList>
            <consortium name="The Broad Institute Genomics Platform"/>
            <consortium name="The Broad Institute Genome Sequencing Center for Infectious Disease"/>
            <person name="Wu L."/>
            <person name="Ma J."/>
        </authorList>
    </citation>
    <scope>NUCLEOTIDE SEQUENCE [LARGE SCALE GENOMIC DNA]</scope>
    <source>
        <strain evidence="3">JCM 14718</strain>
    </source>
</reference>
<keyword evidence="1" id="KW-0472">Membrane</keyword>
<name>A0ABP4SWS6_9ACTN</name>
<evidence type="ECO:0000256" key="1">
    <source>
        <dbReference type="SAM" id="Phobius"/>
    </source>
</evidence>
<dbReference type="EMBL" id="BAAANY010000009">
    <property type="protein sequence ID" value="GAA1678509.1"/>
    <property type="molecule type" value="Genomic_DNA"/>
</dbReference>
<keyword evidence="1" id="KW-0812">Transmembrane</keyword>
<keyword evidence="3" id="KW-1185">Reference proteome</keyword>
<feature type="transmembrane region" description="Helical" evidence="1">
    <location>
        <begin position="212"/>
        <end position="233"/>
    </location>
</feature>
<feature type="transmembrane region" description="Helical" evidence="1">
    <location>
        <begin position="41"/>
        <end position="58"/>
    </location>
</feature>
<feature type="transmembrane region" description="Helical" evidence="1">
    <location>
        <begin position="152"/>
        <end position="172"/>
    </location>
</feature>
<sequence length="299" mass="31356">MPDISTGRKVLYFAILIVNAAIDLLLPTLVLVVLAPLGVPAAVALTIGGTLLTGKAIGGRIETGEFRWRLAVIAAGVATATIVGCYLAGFGNVPSMVAGAVVSGVIVIGDLVVTRVRHKTASRLDGFAVGVLLEVAASVVLTSVSGDARFVLARPAIYIAIAGAVILATTWAQRPIMRTALKPVASQGDPIRAEAFELAWQHSRQFRGLYRAMTASLGLVFLVDAVLQVVIIYSRPASAVVQSSFTSQVPLFVLVALWFVVGRFLIVPRTLRLLEAELPNVPEAPPVQLPGTSSPLAGH</sequence>
<keyword evidence="1" id="KW-1133">Transmembrane helix</keyword>
<evidence type="ECO:0008006" key="4">
    <source>
        <dbReference type="Google" id="ProtNLM"/>
    </source>
</evidence>
<dbReference type="NCBIfam" id="NF041646">
    <property type="entry name" value="VC0807_fam"/>
    <property type="match status" value="1"/>
</dbReference>
<proteinExistence type="predicted"/>
<evidence type="ECO:0000313" key="2">
    <source>
        <dbReference type="EMBL" id="GAA1678509.1"/>
    </source>
</evidence>
<gene>
    <name evidence="2" type="ORF">GCM10009765_29740</name>
</gene>
<organism evidence="2 3">
    <name type="scientific">Fodinicola feengrottensis</name>
    <dbReference type="NCBI Taxonomy" id="435914"/>
    <lineage>
        <taxon>Bacteria</taxon>
        <taxon>Bacillati</taxon>
        <taxon>Actinomycetota</taxon>
        <taxon>Actinomycetes</taxon>
        <taxon>Mycobacteriales</taxon>
        <taxon>Fodinicola</taxon>
    </lineage>
</organism>
<evidence type="ECO:0000313" key="3">
    <source>
        <dbReference type="Proteomes" id="UP001500618"/>
    </source>
</evidence>
<comment type="caution">
    <text evidence="2">The sequence shown here is derived from an EMBL/GenBank/DDBJ whole genome shotgun (WGS) entry which is preliminary data.</text>
</comment>
<accession>A0ABP4SWS6</accession>
<feature type="transmembrane region" description="Helical" evidence="1">
    <location>
        <begin position="245"/>
        <end position="266"/>
    </location>
</feature>
<feature type="transmembrane region" description="Helical" evidence="1">
    <location>
        <begin position="95"/>
        <end position="114"/>
    </location>
</feature>
<feature type="transmembrane region" description="Helical" evidence="1">
    <location>
        <begin position="12"/>
        <end position="35"/>
    </location>
</feature>
<dbReference type="RefSeq" id="WP_163567841.1">
    <property type="nucleotide sequence ID" value="NZ_BAAANY010000009.1"/>
</dbReference>
<feature type="transmembrane region" description="Helical" evidence="1">
    <location>
        <begin position="126"/>
        <end position="146"/>
    </location>
</feature>